<comment type="caution">
    <text evidence="3">The sequence shown here is derived from an EMBL/GenBank/DDBJ whole genome shotgun (WGS) entry which is preliminary data.</text>
</comment>
<evidence type="ECO:0000256" key="1">
    <source>
        <dbReference type="SAM" id="MobiDB-lite"/>
    </source>
</evidence>
<name>A0ABQ2TQ15_STRBA</name>
<evidence type="ECO:0000313" key="3">
    <source>
        <dbReference type="EMBL" id="GGS80037.1"/>
    </source>
</evidence>
<keyword evidence="2" id="KW-0812">Transmembrane</keyword>
<dbReference type="RefSeq" id="WP_199889673.1">
    <property type="nucleotide sequence ID" value="NZ_BMSZ01000026.1"/>
</dbReference>
<dbReference type="Proteomes" id="UP000659767">
    <property type="component" value="Unassembled WGS sequence"/>
</dbReference>
<protein>
    <submittedName>
        <fullName evidence="3">Uncharacterized protein</fullName>
    </submittedName>
</protein>
<accession>A0ABQ2TQ15</accession>
<dbReference type="EMBL" id="BMSZ01000026">
    <property type="protein sequence ID" value="GGS80037.1"/>
    <property type="molecule type" value="Genomic_DNA"/>
</dbReference>
<organism evidence="3 4">
    <name type="scientific">Streptomyces badius</name>
    <dbReference type="NCBI Taxonomy" id="1941"/>
    <lineage>
        <taxon>Bacteria</taxon>
        <taxon>Bacillati</taxon>
        <taxon>Actinomycetota</taxon>
        <taxon>Actinomycetes</taxon>
        <taxon>Kitasatosporales</taxon>
        <taxon>Streptomycetaceae</taxon>
        <taxon>Streptomyces</taxon>
    </lineage>
</organism>
<feature type="compositionally biased region" description="Polar residues" evidence="1">
    <location>
        <begin position="8"/>
        <end position="26"/>
    </location>
</feature>
<gene>
    <name evidence="3" type="ORF">GCM10010253_63440</name>
</gene>
<proteinExistence type="predicted"/>
<feature type="transmembrane region" description="Helical" evidence="2">
    <location>
        <begin position="51"/>
        <end position="68"/>
    </location>
</feature>
<reference evidence="4" key="1">
    <citation type="journal article" date="2019" name="Int. J. Syst. Evol. Microbiol.">
        <title>The Global Catalogue of Microorganisms (GCM) 10K type strain sequencing project: providing services to taxonomists for standard genome sequencing and annotation.</title>
        <authorList>
            <consortium name="The Broad Institute Genomics Platform"/>
            <consortium name="The Broad Institute Genome Sequencing Center for Infectious Disease"/>
            <person name="Wu L."/>
            <person name="Ma J."/>
        </authorList>
    </citation>
    <scope>NUCLEOTIDE SEQUENCE [LARGE SCALE GENOMIC DNA]</scope>
    <source>
        <strain evidence="4">JCM 4350</strain>
    </source>
</reference>
<evidence type="ECO:0000256" key="2">
    <source>
        <dbReference type="SAM" id="Phobius"/>
    </source>
</evidence>
<keyword evidence="2" id="KW-1133">Transmembrane helix</keyword>
<evidence type="ECO:0000313" key="4">
    <source>
        <dbReference type="Proteomes" id="UP000659767"/>
    </source>
</evidence>
<sequence length="70" mass="7584">MNVGLKQITRSQEVTVPPSNSPQPQRRTWPYAVTAVTVLAIQQGWDAQQVITLSVSLLVLIALITAAGQE</sequence>
<keyword evidence="4" id="KW-1185">Reference proteome</keyword>
<keyword evidence="2" id="KW-0472">Membrane</keyword>
<feature type="region of interest" description="Disordered" evidence="1">
    <location>
        <begin position="1"/>
        <end position="26"/>
    </location>
</feature>